<dbReference type="PANTHER" id="PTHR43540">
    <property type="entry name" value="PEROXYUREIDOACRYLATE/UREIDOACRYLATE AMIDOHYDROLASE-RELATED"/>
    <property type="match status" value="1"/>
</dbReference>
<accession>A0A918RW42</accession>
<evidence type="ECO:0000256" key="1">
    <source>
        <dbReference type="ARBA" id="ARBA00022801"/>
    </source>
</evidence>
<dbReference type="Gene3D" id="3.40.50.850">
    <property type="entry name" value="Isochorismatase-like"/>
    <property type="match status" value="1"/>
</dbReference>
<evidence type="ECO:0000313" key="4">
    <source>
        <dbReference type="Proteomes" id="UP000646579"/>
    </source>
</evidence>
<dbReference type="Proteomes" id="UP000646579">
    <property type="component" value="Unassembled WGS sequence"/>
</dbReference>
<dbReference type="Pfam" id="PF00857">
    <property type="entry name" value="Isochorismatase"/>
    <property type="match status" value="1"/>
</dbReference>
<keyword evidence="4" id="KW-1185">Reference proteome</keyword>
<gene>
    <name evidence="3" type="ORF">GCM10007989_05270</name>
</gene>
<protein>
    <submittedName>
        <fullName evidence="3">Cysteine hydrolase</fullName>
    </submittedName>
</protein>
<sequence length="212" mass="23790">MNDSNPVTAKPMIVGRPVVISVDIQKGGFMTRPDTSRLEFMSDGIERMWRAKTVIDAARDADIPIVFVKEEHRNDMIDFGRELDGMESVHCLESSPGTDFPYEELEMRPDDYKITKRRYSVFYGTDLEILLRGLKAETLILVGGFTDVCIHYSFVDAHQGDYYCRVVEDCVSGSSRTAHDAALNAMEYLQAGARRSAEEIIAAFSSRSDKAA</sequence>
<dbReference type="PANTHER" id="PTHR43540:SF6">
    <property type="entry name" value="ISOCHORISMATASE-LIKE DOMAIN-CONTAINING PROTEIN"/>
    <property type="match status" value="1"/>
</dbReference>
<dbReference type="InterPro" id="IPR036380">
    <property type="entry name" value="Isochorismatase-like_sf"/>
</dbReference>
<keyword evidence="1 3" id="KW-0378">Hydrolase</keyword>
<reference evidence="3" key="1">
    <citation type="journal article" date="2014" name="Int. J. Syst. Evol. Microbiol.">
        <title>Complete genome sequence of Corynebacterium casei LMG S-19264T (=DSM 44701T), isolated from a smear-ripened cheese.</title>
        <authorList>
            <consortium name="US DOE Joint Genome Institute (JGI-PGF)"/>
            <person name="Walter F."/>
            <person name="Albersmeier A."/>
            <person name="Kalinowski J."/>
            <person name="Ruckert C."/>
        </authorList>
    </citation>
    <scope>NUCLEOTIDE SEQUENCE</scope>
    <source>
        <strain evidence="3">KCTC 32437</strain>
    </source>
</reference>
<evidence type="ECO:0000259" key="2">
    <source>
        <dbReference type="Pfam" id="PF00857"/>
    </source>
</evidence>
<dbReference type="CDD" id="cd00431">
    <property type="entry name" value="cysteine_hydrolases"/>
    <property type="match status" value="1"/>
</dbReference>
<dbReference type="RefSeq" id="WP_189423067.1">
    <property type="nucleotide sequence ID" value="NZ_BMZE01000001.1"/>
</dbReference>
<dbReference type="SUPFAM" id="SSF52499">
    <property type="entry name" value="Isochorismatase-like hydrolases"/>
    <property type="match status" value="1"/>
</dbReference>
<organism evidence="3 4">
    <name type="scientific">Devosia pacifica</name>
    <dbReference type="NCBI Taxonomy" id="1335967"/>
    <lineage>
        <taxon>Bacteria</taxon>
        <taxon>Pseudomonadati</taxon>
        <taxon>Pseudomonadota</taxon>
        <taxon>Alphaproteobacteria</taxon>
        <taxon>Hyphomicrobiales</taxon>
        <taxon>Devosiaceae</taxon>
        <taxon>Devosia</taxon>
    </lineage>
</organism>
<evidence type="ECO:0000313" key="3">
    <source>
        <dbReference type="EMBL" id="GHA13618.1"/>
    </source>
</evidence>
<dbReference type="InterPro" id="IPR000868">
    <property type="entry name" value="Isochorismatase-like_dom"/>
</dbReference>
<proteinExistence type="predicted"/>
<reference evidence="3" key="2">
    <citation type="submission" date="2020-09" db="EMBL/GenBank/DDBJ databases">
        <authorList>
            <person name="Sun Q."/>
            <person name="Kim S."/>
        </authorList>
    </citation>
    <scope>NUCLEOTIDE SEQUENCE</scope>
    <source>
        <strain evidence="3">KCTC 32437</strain>
    </source>
</reference>
<feature type="domain" description="Isochorismatase-like" evidence="2">
    <location>
        <begin position="19"/>
        <end position="190"/>
    </location>
</feature>
<dbReference type="GO" id="GO:0016787">
    <property type="term" value="F:hydrolase activity"/>
    <property type="evidence" value="ECO:0007669"/>
    <property type="project" value="UniProtKB-KW"/>
</dbReference>
<dbReference type="InterPro" id="IPR050272">
    <property type="entry name" value="Isochorismatase-like_hydrls"/>
</dbReference>
<name>A0A918RW42_9HYPH</name>
<dbReference type="EMBL" id="BMZE01000001">
    <property type="protein sequence ID" value="GHA13618.1"/>
    <property type="molecule type" value="Genomic_DNA"/>
</dbReference>
<comment type="caution">
    <text evidence="3">The sequence shown here is derived from an EMBL/GenBank/DDBJ whole genome shotgun (WGS) entry which is preliminary data.</text>
</comment>
<dbReference type="AlphaFoldDB" id="A0A918RW42"/>